<keyword evidence="2" id="KW-1185">Reference proteome</keyword>
<dbReference type="Proteomes" id="UP001054945">
    <property type="component" value="Unassembled WGS sequence"/>
</dbReference>
<accession>A0AAV4XGE9</accession>
<evidence type="ECO:0000313" key="1">
    <source>
        <dbReference type="EMBL" id="GIY93305.1"/>
    </source>
</evidence>
<reference evidence="1 2" key="1">
    <citation type="submission" date="2021-06" db="EMBL/GenBank/DDBJ databases">
        <title>Caerostris extrusa draft genome.</title>
        <authorList>
            <person name="Kono N."/>
            <person name="Arakawa K."/>
        </authorList>
    </citation>
    <scope>NUCLEOTIDE SEQUENCE [LARGE SCALE GENOMIC DNA]</scope>
</reference>
<organism evidence="1 2">
    <name type="scientific">Caerostris extrusa</name>
    <name type="common">Bark spider</name>
    <name type="synonym">Caerostris bankana</name>
    <dbReference type="NCBI Taxonomy" id="172846"/>
    <lineage>
        <taxon>Eukaryota</taxon>
        <taxon>Metazoa</taxon>
        <taxon>Ecdysozoa</taxon>
        <taxon>Arthropoda</taxon>
        <taxon>Chelicerata</taxon>
        <taxon>Arachnida</taxon>
        <taxon>Araneae</taxon>
        <taxon>Araneomorphae</taxon>
        <taxon>Entelegynae</taxon>
        <taxon>Araneoidea</taxon>
        <taxon>Araneidae</taxon>
        <taxon>Caerostris</taxon>
    </lineage>
</organism>
<evidence type="ECO:0008006" key="3">
    <source>
        <dbReference type="Google" id="ProtNLM"/>
    </source>
</evidence>
<dbReference type="AlphaFoldDB" id="A0AAV4XGE9"/>
<protein>
    <recommendedName>
        <fullName evidence="3">Secreted protein</fullName>
    </recommendedName>
</protein>
<name>A0AAV4XGE9_CAEEX</name>
<dbReference type="EMBL" id="BPLR01000255">
    <property type="protein sequence ID" value="GIY93305.1"/>
    <property type="molecule type" value="Genomic_DNA"/>
</dbReference>
<sequence length="100" mass="11111">MSELCLRSSTHAASRSTHVAACVLWSATTGFRFESLVRFQVLFQIAFHPPRPIRRNKGKKKLEKSILSILPLRDSGKTGKTGSGVLLFSRRAWDPGGIFP</sequence>
<comment type="caution">
    <text evidence="1">The sequence shown here is derived from an EMBL/GenBank/DDBJ whole genome shotgun (WGS) entry which is preliminary data.</text>
</comment>
<gene>
    <name evidence="1" type="ORF">CEXT_436921</name>
</gene>
<proteinExistence type="predicted"/>
<evidence type="ECO:0000313" key="2">
    <source>
        <dbReference type="Proteomes" id="UP001054945"/>
    </source>
</evidence>